<dbReference type="EMBL" id="JAKWBL010000001">
    <property type="protein sequence ID" value="MCH5596830.1"/>
    <property type="molecule type" value="Genomic_DNA"/>
</dbReference>
<dbReference type="Pfam" id="PF13692">
    <property type="entry name" value="Glyco_trans_1_4"/>
    <property type="match status" value="1"/>
</dbReference>
<dbReference type="Pfam" id="PF13439">
    <property type="entry name" value="Glyco_transf_4"/>
    <property type="match status" value="1"/>
</dbReference>
<name>A0ABS9SER6_9BACT</name>
<dbReference type="Gene3D" id="3.40.50.2000">
    <property type="entry name" value="Glycogen Phosphorylase B"/>
    <property type="match status" value="2"/>
</dbReference>
<proteinExistence type="predicted"/>
<evidence type="ECO:0000256" key="1">
    <source>
        <dbReference type="ARBA" id="ARBA00022679"/>
    </source>
</evidence>
<evidence type="ECO:0000313" key="4">
    <source>
        <dbReference type="Proteomes" id="UP001202248"/>
    </source>
</evidence>
<dbReference type="Proteomes" id="UP001202248">
    <property type="component" value="Unassembled WGS sequence"/>
</dbReference>
<sequence>MAKYASITAFTVNENRGNVDGINFTPVLGSGGNKLRYINPALFLSIKKSCQEKGIKHVIIEHPYYAWLGYALKKYAGLKLIIHSHNIEAARFKSMRKWWWRIMHHYEKFAHRHADFNFFITEEDKNYAVKEYGLDAEKCTVITYGIEADKAPDLDEKQICKKKVCDELNLSIDTNIILFNGTLDYAPNRDGLDRILNEINPHLLQHCTVPYKIVICGLRLPESYNGLKAFEYKNIIYKGFVEDIDLYFKSADLFMNPITDGGGIKTKLVEALGANTPAVSFKAGAYGVPLSVTGNHLALVKDADCLEFAKEIITKLQQPKEAISPPFFEHFSWDKIARRVISIMTQLVRETRTTAA</sequence>
<evidence type="ECO:0000259" key="2">
    <source>
        <dbReference type="Pfam" id="PF13439"/>
    </source>
</evidence>
<dbReference type="SUPFAM" id="SSF53756">
    <property type="entry name" value="UDP-Glycosyltransferase/glycogen phosphorylase"/>
    <property type="match status" value="1"/>
</dbReference>
<dbReference type="InterPro" id="IPR028098">
    <property type="entry name" value="Glyco_trans_4-like_N"/>
</dbReference>
<dbReference type="RefSeq" id="WP_240826244.1">
    <property type="nucleotide sequence ID" value="NZ_JAKWBL010000001.1"/>
</dbReference>
<dbReference type="PANTHER" id="PTHR46401:SF2">
    <property type="entry name" value="GLYCOSYLTRANSFERASE WBBK-RELATED"/>
    <property type="match status" value="1"/>
</dbReference>
<dbReference type="CDD" id="cd03801">
    <property type="entry name" value="GT4_PimA-like"/>
    <property type="match status" value="1"/>
</dbReference>
<keyword evidence="1" id="KW-0808">Transferase</keyword>
<keyword evidence="4" id="KW-1185">Reference proteome</keyword>
<comment type="caution">
    <text evidence="3">The sequence shown here is derived from an EMBL/GenBank/DDBJ whole genome shotgun (WGS) entry which is preliminary data.</text>
</comment>
<gene>
    <name evidence="3" type="ORF">MKP09_02275</name>
</gene>
<dbReference type="PANTHER" id="PTHR46401">
    <property type="entry name" value="GLYCOSYLTRANSFERASE WBBK-RELATED"/>
    <property type="match status" value="1"/>
</dbReference>
<accession>A0ABS9SER6</accession>
<evidence type="ECO:0000313" key="3">
    <source>
        <dbReference type="EMBL" id="MCH5596830.1"/>
    </source>
</evidence>
<feature type="domain" description="Glycosyltransferase subfamily 4-like N-terminal" evidence="2">
    <location>
        <begin position="31"/>
        <end position="149"/>
    </location>
</feature>
<reference evidence="3 4" key="1">
    <citation type="submission" date="2022-02" db="EMBL/GenBank/DDBJ databases">
        <authorList>
            <person name="Min J."/>
        </authorList>
    </citation>
    <scope>NUCLEOTIDE SEQUENCE [LARGE SCALE GENOMIC DNA]</scope>
    <source>
        <strain evidence="3 4">GR10-1</strain>
    </source>
</reference>
<protein>
    <submittedName>
        <fullName evidence="3">Glycosyltransferase family 4 protein</fullName>
    </submittedName>
</protein>
<organism evidence="3 4">
    <name type="scientific">Niabella ginsengisoli</name>
    <dbReference type="NCBI Taxonomy" id="522298"/>
    <lineage>
        <taxon>Bacteria</taxon>
        <taxon>Pseudomonadati</taxon>
        <taxon>Bacteroidota</taxon>
        <taxon>Chitinophagia</taxon>
        <taxon>Chitinophagales</taxon>
        <taxon>Chitinophagaceae</taxon>
        <taxon>Niabella</taxon>
    </lineage>
</organism>